<feature type="binding site" evidence="2">
    <location>
        <position position="29"/>
    </location>
    <ligand>
        <name>substrate</name>
    </ligand>
</feature>
<gene>
    <name evidence="3" type="ORF">H8702_03880</name>
</gene>
<dbReference type="GO" id="GO:0030145">
    <property type="term" value="F:manganese ion binding"/>
    <property type="evidence" value="ECO:0007669"/>
    <property type="project" value="TreeGrafter"/>
</dbReference>
<dbReference type="InterPro" id="IPR036424">
    <property type="entry name" value="UPP_synth-like_sf"/>
</dbReference>
<comment type="cofactor">
    <cofactor evidence="2">
        <name>Mg(2+)</name>
        <dbReference type="ChEBI" id="CHEBI:18420"/>
    </cofactor>
    <text evidence="2">Binds 2 magnesium ions per subunit.</text>
</comment>
<dbReference type="PANTHER" id="PTHR10291">
    <property type="entry name" value="DEHYDRODOLICHYL DIPHOSPHATE SYNTHASE FAMILY MEMBER"/>
    <property type="match status" value="1"/>
</dbReference>
<dbReference type="RefSeq" id="WP_187536262.1">
    <property type="nucleotide sequence ID" value="NZ_JACRTL010000001.1"/>
</dbReference>
<evidence type="ECO:0000256" key="1">
    <source>
        <dbReference type="ARBA" id="ARBA00022679"/>
    </source>
</evidence>
<feature type="binding site" evidence="2">
    <location>
        <position position="67"/>
    </location>
    <ligand>
        <name>substrate</name>
    </ligand>
</feature>
<dbReference type="NCBIfam" id="TIGR00055">
    <property type="entry name" value="uppS"/>
    <property type="match status" value="1"/>
</dbReference>
<keyword evidence="1 2" id="KW-0808">Transferase</keyword>
<evidence type="ECO:0000313" key="4">
    <source>
        <dbReference type="Proteomes" id="UP000632659"/>
    </source>
</evidence>
<dbReference type="Proteomes" id="UP000632659">
    <property type="component" value="Unassembled WGS sequence"/>
</dbReference>
<reference evidence="3" key="1">
    <citation type="submission" date="2020-08" db="EMBL/GenBank/DDBJ databases">
        <title>Genome public.</title>
        <authorList>
            <person name="Liu C."/>
            <person name="Sun Q."/>
        </authorList>
    </citation>
    <scope>NUCLEOTIDE SEQUENCE</scope>
    <source>
        <strain evidence="3">NSJ-15</strain>
    </source>
</reference>
<comment type="subunit">
    <text evidence="2">Homodimer.</text>
</comment>
<comment type="function">
    <text evidence="2">Catalyzes the condensation of isopentenyl diphosphate (IPP) with allylic pyrophosphates generating different type of terpenoids.</text>
</comment>
<dbReference type="AlphaFoldDB" id="A0A8J6P070"/>
<evidence type="ECO:0000313" key="3">
    <source>
        <dbReference type="EMBL" id="MBC8610264.1"/>
    </source>
</evidence>
<dbReference type="SUPFAM" id="SSF64005">
    <property type="entry name" value="Undecaprenyl diphosphate synthase"/>
    <property type="match status" value="1"/>
</dbReference>
<feature type="binding site" evidence="2">
    <location>
        <begin position="189"/>
        <end position="191"/>
    </location>
    <ligand>
        <name>substrate</name>
    </ligand>
</feature>
<organism evidence="3 4">
    <name type="scientific">Massiliimalia timonensis</name>
    <dbReference type="NCBI Taxonomy" id="1987501"/>
    <lineage>
        <taxon>Bacteria</taxon>
        <taxon>Bacillati</taxon>
        <taxon>Bacillota</taxon>
        <taxon>Clostridia</taxon>
        <taxon>Eubacteriales</taxon>
        <taxon>Oscillospiraceae</taxon>
        <taxon>Massiliimalia</taxon>
    </lineage>
</organism>
<comment type="similarity">
    <text evidence="2">Belongs to the UPP synthase family.</text>
</comment>
<feature type="binding site" evidence="2">
    <location>
        <position position="33"/>
    </location>
    <ligand>
        <name>substrate</name>
    </ligand>
</feature>
<dbReference type="CDD" id="cd00475">
    <property type="entry name" value="Cis_IPPS"/>
    <property type="match status" value="1"/>
</dbReference>
<dbReference type="NCBIfam" id="NF011405">
    <property type="entry name" value="PRK14830.1"/>
    <property type="match status" value="1"/>
</dbReference>
<feature type="binding site" evidence="2">
    <location>
        <position position="202"/>
    </location>
    <ligand>
        <name>Mg(2+)</name>
        <dbReference type="ChEBI" id="CHEBI:18420"/>
    </ligand>
</feature>
<feature type="binding site" evidence="2">
    <location>
        <begin position="17"/>
        <end position="20"/>
    </location>
    <ligand>
        <name>substrate</name>
    </ligand>
</feature>
<dbReference type="GO" id="GO:0016094">
    <property type="term" value="P:polyprenol biosynthetic process"/>
    <property type="evidence" value="ECO:0007669"/>
    <property type="project" value="TreeGrafter"/>
</dbReference>
<protein>
    <recommendedName>
        <fullName evidence="2">Isoprenyl transferase</fullName>
        <ecNumber evidence="2">2.5.1.-</ecNumber>
    </recommendedName>
</protein>
<feature type="active site" description="Proton acceptor" evidence="2">
    <location>
        <position position="64"/>
    </location>
</feature>
<dbReference type="PANTHER" id="PTHR10291:SF0">
    <property type="entry name" value="DEHYDRODOLICHYL DIPHOSPHATE SYNTHASE 2"/>
    <property type="match status" value="1"/>
</dbReference>
<feature type="binding site" evidence="2">
    <location>
        <position position="21"/>
    </location>
    <ligand>
        <name>substrate</name>
    </ligand>
</feature>
<dbReference type="GO" id="GO:0005829">
    <property type="term" value="C:cytosol"/>
    <property type="evidence" value="ECO:0007669"/>
    <property type="project" value="TreeGrafter"/>
</dbReference>
<dbReference type="EMBL" id="JACRTL010000001">
    <property type="protein sequence ID" value="MBC8610264.1"/>
    <property type="molecule type" value="Genomic_DNA"/>
</dbReference>
<feature type="binding site" evidence="2">
    <location>
        <position position="183"/>
    </location>
    <ligand>
        <name>substrate</name>
    </ligand>
</feature>
<feature type="binding site" evidence="2">
    <location>
        <begin position="61"/>
        <end position="63"/>
    </location>
    <ligand>
        <name>substrate</name>
    </ligand>
</feature>
<comment type="caution">
    <text evidence="3">The sequence shown here is derived from an EMBL/GenBank/DDBJ whole genome shotgun (WGS) entry which is preliminary data.</text>
</comment>
<feature type="active site" evidence="2">
    <location>
        <position position="16"/>
    </location>
</feature>
<dbReference type="Pfam" id="PF01255">
    <property type="entry name" value="Prenyltransf"/>
    <property type="match status" value="1"/>
</dbReference>
<sequence>MISKELLPKHIGIIMDGNGRWAKLRGLPRQAGHKIGAKTFRKVVHYCNQIGIQYLTVYAFSTENWKRPQEEVRAIIELLREYLIDAPNHKDENVQVQFIGDLSGFDDDILKLIADCEEESCQFTGMHLNIAINYGGRDELVHAFRAMNRDIQAGKLNPETVTEATVSDYLYTKGQPDVDLIIRPSGEYRLSNFLIWQSAYAEYVFMDRILWPDFNESYIDKALEEFASRNRRFGGV</sequence>
<dbReference type="HAMAP" id="MF_01139">
    <property type="entry name" value="ISPT"/>
    <property type="match status" value="1"/>
</dbReference>
<feature type="binding site" evidence="2">
    <location>
        <position position="65"/>
    </location>
    <ligand>
        <name>substrate</name>
    </ligand>
</feature>
<dbReference type="GO" id="GO:0008834">
    <property type="term" value="F:ditrans,polycis-undecaprenyl-diphosphate synthase [(2E,6E)-farnesyl-diphosphate specific] activity"/>
    <property type="evidence" value="ECO:0007669"/>
    <property type="project" value="TreeGrafter"/>
</dbReference>
<keyword evidence="2" id="KW-0460">Magnesium</keyword>
<feature type="binding site" evidence="2">
    <location>
        <position position="16"/>
    </location>
    <ligand>
        <name>Mg(2+)</name>
        <dbReference type="ChEBI" id="CHEBI:18420"/>
    </ligand>
</feature>
<proteinExistence type="inferred from homology"/>
<accession>A0A8J6P070</accession>
<keyword evidence="4" id="KW-1185">Reference proteome</keyword>
<dbReference type="GO" id="GO:0000287">
    <property type="term" value="F:magnesium ion binding"/>
    <property type="evidence" value="ECO:0007669"/>
    <property type="project" value="UniProtKB-UniRule"/>
</dbReference>
<dbReference type="Gene3D" id="3.40.1180.10">
    <property type="entry name" value="Decaprenyl diphosphate synthase-like"/>
    <property type="match status" value="1"/>
</dbReference>
<evidence type="ECO:0000256" key="2">
    <source>
        <dbReference type="HAMAP-Rule" id="MF_01139"/>
    </source>
</evidence>
<dbReference type="FunFam" id="3.40.1180.10:FF:000001">
    <property type="entry name" value="(2E,6E)-farnesyl-diphosphate-specific ditrans,polycis-undecaprenyl-diphosphate synthase"/>
    <property type="match status" value="1"/>
</dbReference>
<keyword evidence="2" id="KW-0479">Metal-binding</keyword>
<dbReference type="InterPro" id="IPR018520">
    <property type="entry name" value="UPP_synth-like_CS"/>
</dbReference>
<dbReference type="PROSITE" id="PS01066">
    <property type="entry name" value="UPP_SYNTHASE"/>
    <property type="match status" value="1"/>
</dbReference>
<name>A0A8J6P070_9FIRM</name>
<dbReference type="EC" id="2.5.1.-" evidence="2"/>
<dbReference type="InterPro" id="IPR001441">
    <property type="entry name" value="UPP_synth-like"/>
</dbReference>